<dbReference type="InterPro" id="IPR002139">
    <property type="entry name" value="Ribo/fructo_kinase"/>
</dbReference>
<dbReference type="GO" id="GO:0016301">
    <property type="term" value="F:kinase activity"/>
    <property type="evidence" value="ECO:0007669"/>
    <property type="project" value="UniProtKB-KW"/>
</dbReference>
<keyword evidence="2" id="KW-0808">Transferase</keyword>
<dbReference type="GO" id="GO:0016798">
    <property type="term" value="F:hydrolase activity, acting on glycosyl bonds"/>
    <property type="evidence" value="ECO:0007669"/>
    <property type="project" value="TreeGrafter"/>
</dbReference>
<sequence>MAEGKAEAEPVIIGGMVLDIQATSSIPPHPRSTCPGKVYYVLGGVARNIAECMWKLGAKPFMISAVGFDVAGKLLLEHWESTKLSTEGIRKHQDIKTATVCHILDVGGEVAAGVASLDSIERYLTPQWIQQFRPNIHSAPVLMVDANLSLPALEAACQMAVDSNVPVWFEPVSIAKSKRIATIAKYVTFTSPNEDELIAMANALSSEDVFHPIEKKMYSRDALLHLLKPPILVLLEKGIKIVVLTLGSDGVFLCFKGEPNILRIGQGKIKSSAFSRKLFESMTSSSPPDWYSSGTIHDGISNFLVVHFPALPASVVRLTGAGDCLVGGTLASICIGLDLMQSIAVGIAAAKAAVEAESNVPSQFNLDSIAEWRHEPFVTSEAQWNQDDPIIKSVGDARTVYHTARVLSSPSKL</sequence>
<feature type="domain" description="Carbohydrate kinase PfkB" evidence="5">
    <location>
        <begin position="11"/>
        <end position="254"/>
    </location>
</feature>
<dbReference type="InterPro" id="IPR029056">
    <property type="entry name" value="Ribokinase-like"/>
</dbReference>
<dbReference type="Gene3D" id="3.40.1190.20">
    <property type="match status" value="1"/>
</dbReference>
<gene>
    <name evidence="6" type="ORF">SLEP1_g35848</name>
</gene>
<organism evidence="6 7">
    <name type="scientific">Rubroshorea leprosula</name>
    <dbReference type="NCBI Taxonomy" id="152421"/>
    <lineage>
        <taxon>Eukaryota</taxon>
        <taxon>Viridiplantae</taxon>
        <taxon>Streptophyta</taxon>
        <taxon>Embryophyta</taxon>
        <taxon>Tracheophyta</taxon>
        <taxon>Spermatophyta</taxon>
        <taxon>Magnoliopsida</taxon>
        <taxon>eudicotyledons</taxon>
        <taxon>Gunneridae</taxon>
        <taxon>Pentapetalae</taxon>
        <taxon>rosids</taxon>
        <taxon>malvids</taxon>
        <taxon>Malvales</taxon>
        <taxon>Dipterocarpaceae</taxon>
        <taxon>Rubroshorea</taxon>
    </lineage>
</organism>
<evidence type="ECO:0000313" key="6">
    <source>
        <dbReference type="EMBL" id="GKV26569.1"/>
    </source>
</evidence>
<dbReference type="CDD" id="cd01941">
    <property type="entry name" value="YeiC_kinase_like"/>
    <property type="match status" value="1"/>
</dbReference>
<dbReference type="EMBL" id="BPVZ01000072">
    <property type="protein sequence ID" value="GKV26569.1"/>
    <property type="molecule type" value="Genomic_DNA"/>
</dbReference>
<evidence type="ECO:0000259" key="5">
    <source>
        <dbReference type="Pfam" id="PF00294"/>
    </source>
</evidence>
<dbReference type="GO" id="GO:0004730">
    <property type="term" value="F:pseudouridylate synthase activity"/>
    <property type="evidence" value="ECO:0007669"/>
    <property type="project" value="TreeGrafter"/>
</dbReference>
<dbReference type="PANTHER" id="PTHR42909">
    <property type="entry name" value="ZGC:136858"/>
    <property type="match status" value="1"/>
</dbReference>
<comment type="similarity">
    <text evidence="1">Belongs to the carbohydrate kinase PfkB family.</text>
</comment>
<dbReference type="Pfam" id="PF00294">
    <property type="entry name" value="PfkB"/>
    <property type="match status" value="2"/>
</dbReference>
<keyword evidence="7" id="KW-1185">Reference proteome</keyword>
<dbReference type="SUPFAM" id="SSF53613">
    <property type="entry name" value="Ribokinase-like"/>
    <property type="match status" value="1"/>
</dbReference>
<feature type="domain" description="Carbohydrate kinase PfkB" evidence="5">
    <location>
        <begin position="306"/>
        <end position="358"/>
    </location>
</feature>
<dbReference type="InterPro" id="IPR011611">
    <property type="entry name" value="PfkB_dom"/>
</dbReference>
<name>A0AAV5KPP1_9ROSI</name>
<keyword evidence="3" id="KW-0479">Metal-binding</keyword>
<dbReference type="GO" id="GO:0046872">
    <property type="term" value="F:metal ion binding"/>
    <property type="evidence" value="ECO:0007669"/>
    <property type="project" value="UniProtKB-KW"/>
</dbReference>
<evidence type="ECO:0000313" key="7">
    <source>
        <dbReference type="Proteomes" id="UP001054252"/>
    </source>
</evidence>
<dbReference type="PRINTS" id="PR00990">
    <property type="entry name" value="RIBOKINASE"/>
</dbReference>
<dbReference type="InterPro" id="IPR002173">
    <property type="entry name" value="Carboh/pur_kinase_PfkB_CS"/>
</dbReference>
<evidence type="ECO:0000256" key="3">
    <source>
        <dbReference type="ARBA" id="ARBA00022723"/>
    </source>
</evidence>
<accession>A0AAV5KPP1</accession>
<evidence type="ECO:0000256" key="4">
    <source>
        <dbReference type="ARBA" id="ARBA00022777"/>
    </source>
</evidence>
<dbReference type="GO" id="GO:0005737">
    <property type="term" value="C:cytoplasm"/>
    <property type="evidence" value="ECO:0007669"/>
    <property type="project" value="TreeGrafter"/>
</dbReference>
<dbReference type="PANTHER" id="PTHR42909:SF1">
    <property type="entry name" value="CARBOHYDRATE KINASE PFKB DOMAIN-CONTAINING PROTEIN"/>
    <property type="match status" value="1"/>
</dbReference>
<evidence type="ECO:0000256" key="1">
    <source>
        <dbReference type="ARBA" id="ARBA00010688"/>
    </source>
</evidence>
<protein>
    <recommendedName>
        <fullName evidence="5">Carbohydrate kinase PfkB domain-containing protein</fullName>
    </recommendedName>
</protein>
<reference evidence="6 7" key="1">
    <citation type="journal article" date="2021" name="Commun. Biol.">
        <title>The genome of Shorea leprosula (Dipterocarpaceae) highlights the ecological relevance of drought in aseasonal tropical rainforests.</title>
        <authorList>
            <person name="Ng K.K.S."/>
            <person name="Kobayashi M.J."/>
            <person name="Fawcett J.A."/>
            <person name="Hatakeyama M."/>
            <person name="Paape T."/>
            <person name="Ng C.H."/>
            <person name="Ang C.C."/>
            <person name="Tnah L.H."/>
            <person name="Lee C.T."/>
            <person name="Nishiyama T."/>
            <person name="Sese J."/>
            <person name="O'Brien M.J."/>
            <person name="Copetti D."/>
            <person name="Mohd Noor M.I."/>
            <person name="Ong R.C."/>
            <person name="Putra M."/>
            <person name="Sireger I.Z."/>
            <person name="Indrioko S."/>
            <person name="Kosugi Y."/>
            <person name="Izuno A."/>
            <person name="Isagi Y."/>
            <person name="Lee S.L."/>
            <person name="Shimizu K.K."/>
        </authorList>
    </citation>
    <scope>NUCLEOTIDE SEQUENCE [LARGE SCALE GENOMIC DNA]</scope>
    <source>
        <strain evidence="6">214</strain>
    </source>
</reference>
<comment type="caution">
    <text evidence="6">The sequence shown here is derived from an EMBL/GenBank/DDBJ whole genome shotgun (WGS) entry which is preliminary data.</text>
</comment>
<evidence type="ECO:0000256" key="2">
    <source>
        <dbReference type="ARBA" id="ARBA00022679"/>
    </source>
</evidence>
<dbReference type="AlphaFoldDB" id="A0AAV5KPP1"/>
<dbReference type="Proteomes" id="UP001054252">
    <property type="component" value="Unassembled WGS sequence"/>
</dbReference>
<dbReference type="PROSITE" id="PS00583">
    <property type="entry name" value="PFKB_KINASES_1"/>
    <property type="match status" value="1"/>
</dbReference>
<proteinExistence type="inferred from homology"/>
<keyword evidence="4" id="KW-0418">Kinase</keyword>